<dbReference type="RefSeq" id="WP_074817998.1">
    <property type="nucleotide sequence ID" value="NZ_FNTI01000001.1"/>
</dbReference>
<reference evidence="2 3" key="1">
    <citation type="submission" date="2016-10" db="EMBL/GenBank/DDBJ databases">
        <authorList>
            <person name="de Groot N.N."/>
        </authorList>
    </citation>
    <scope>NUCLEOTIDE SEQUENCE [LARGE SCALE GENOMIC DNA]</scope>
    <source>
        <strain evidence="2 3">GAS522</strain>
    </source>
</reference>
<dbReference type="AlphaFoldDB" id="A0A1H4TZ02"/>
<dbReference type="Proteomes" id="UP000183208">
    <property type="component" value="Unassembled WGS sequence"/>
</dbReference>
<dbReference type="EMBL" id="FNTI01000001">
    <property type="protein sequence ID" value="SEC61234.1"/>
    <property type="molecule type" value="Genomic_DNA"/>
</dbReference>
<accession>A0A1H4TZ02</accession>
<proteinExistence type="predicted"/>
<organism evidence="2 3">
    <name type="scientific">Bradyrhizobium lablabi</name>
    <dbReference type="NCBI Taxonomy" id="722472"/>
    <lineage>
        <taxon>Bacteria</taxon>
        <taxon>Pseudomonadati</taxon>
        <taxon>Pseudomonadota</taxon>
        <taxon>Alphaproteobacteria</taxon>
        <taxon>Hyphomicrobiales</taxon>
        <taxon>Nitrobacteraceae</taxon>
        <taxon>Bradyrhizobium</taxon>
    </lineage>
</organism>
<evidence type="ECO:0000313" key="2">
    <source>
        <dbReference type="EMBL" id="SEC61234.1"/>
    </source>
</evidence>
<dbReference type="OrthoDB" id="8254724at2"/>
<keyword evidence="1" id="KW-0472">Membrane</keyword>
<evidence type="ECO:0000313" key="3">
    <source>
        <dbReference type="Proteomes" id="UP000183208"/>
    </source>
</evidence>
<name>A0A1H4TZ02_9BRAD</name>
<sequence length="126" mass="14219">MRAAPAVSRAMCIKECCTRAYRFSGEHPAFPAQWLYGLYEIVLVTGFLATIISFSFRFRQLDASTGASDPNDFAVRKCRARQSLPHVHRSPPLVRDDGQRPLCRQKLAECANGRLKQNRPLLELSP</sequence>
<gene>
    <name evidence="2" type="ORF">SAMN05444171_1850</name>
</gene>
<protein>
    <submittedName>
        <fullName evidence="2">Uncharacterized protein</fullName>
    </submittedName>
</protein>
<evidence type="ECO:0000256" key="1">
    <source>
        <dbReference type="SAM" id="Phobius"/>
    </source>
</evidence>
<feature type="transmembrane region" description="Helical" evidence="1">
    <location>
        <begin position="34"/>
        <end position="56"/>
    </location>
</feature>
<keyword evidence="1" id="KW-1133">Transmembrane helix</keyword>
<keyword evidence="1" id="KW-0812">Transmembrane</keyword>